<dbReference type="InterPro" id="IPR019425">
    <property type="entry name" value="7TM_GPCR_serpentine_rcpt_Srt"/>
</dbReference>
<dbReference type="SUPFAM" id="SSF81321">
    <property type="entry name" value="Family A G protein-coupled receptor-like"/>
    <property type="match status" value="1"/>
</dbReference>
<reference evidence="1" key="2">
    <citation type="submission" date="2022-06" db="UniProtKB">
        <authorList>
            <consortium name="EnsemblMetazoa"/>
        </authorList>
    </citation>
    <scope>IDENTIFICATION</scope>
    <source>
        <strain evidence="1">PS312</strain>
    </source>
</reference>
<dbReference type="PANTHER" id="PTHR23021">
    <property type="entry name" value="SERPENTINE RECEPTOR, CLASS T"/>
    <property type="match status" value="1"/>
</dbReference>
<evidence type="ECO:0000313" key="1">
    <source>
        <dbReference type="EnsemblMetazoa" id="PPA10116.1"/>
    </source>
</evidence>
<sequence length="255" mass="28389">MLAAQYQFMPTMLQGPAYDCSAHMPIGPEWAERYGVKQIPFGIYSIVFGLITEILYIPCTLGLRKDMKTSCFKSTLTNIYIGICCAYGLFMALFTRPVIVNSTHQSMFFSPMIPEHSMEEYVNWPHAVHNIVVACSSCLLYVSLSVVLAVKSRSVLADGTRTRVINNTPVFIQVMLICGANLVGTSIYVYMNFMPAPPAVIIAGQVAWQYIHGLPPFIYLALNKSIRQFALKSIGLGSMYETQRVTNISLTQGTR</sequence>
<keyword evidence="2" id="KW-1185">Reference proteome</keyword>
<protein>
    <submittedName>
        <fullName evidence="1">G protein-coupled receptor</fullName>
    </submittedName>
</protein>
<name>A0A2A6B7F8_PRIPA</name>
<proteinExistence type="predicted"/>
<dbReference type="PANTHER" id="PTHR23021:SF11">
    <property type="entry name" value="SERPENTINE RECEPTOR, CLASS T"/>
    <property type="match status" value="1"/>
</dbReference>
<evidence type="ECO:0000313" key="2">
    <source>
        <dbReference type="Proteomes" id="UP000005239"/>
    </source>
</evidence>
<dbReference type="EnsemblMetazoa" id="PPA10116.1">
    <property type="protein sequence ID" value="PPA10116.1"/>
    <property type="gene ID" value="WBGene00099670"/>
</dbReference>
<accession>A0A8R1YCJ2</accession>
<reference evidence="2" key="1">
    <citation type="journal article" date="2008" name="Nat. Genet.">
        <title>The Pristionchus pacificus genome provides a unique perspective on nematode lifestyle and parasitism.</title>
        <authorList>
            <person name="Dieterich C."/>
            <person name="Clifton S.W."/>
            <person name="Schuster L.N."/>
            <person name="Chinwalla A."/>
            <person name="Delehaunty K."/>
            <person name="Dinkelacker I."/>
            <person name="Fulton L."/>
            <person name="Fulton R."/>
            <person name="Godfrey J."/>
            <person name="Minx P."/>
            <person name="Mitreva M."/>
            <person name="Roeseler W."/>
            <person name="Tian H."/>
            <person name="Witte H."/>
            <person name="Yang S.P."/>
            <person name="Wilson R.K."/>
            <person name="Sommer R.J."/>
        </authorList>
    </citation>
    <scope>NUCLEOTIDE SEQUENCE [LARGE SCALE GENOMIC DNA]</scope>
    <source>
        <strain evidence="2">PS312</strain>
    </source>
</reference>
<organism evidence="1 2">
    <name type="scientific">Pristionchus pacificus</name>
    <name type="common">Parasitic nematode worm</name>
    <dbReference type="NCBI Taxonomy" id="54126"/>
    <lineage>
        <taxon>Eukaryota</taxon>
        <taxon>Metazoa</taxon>
        <taxon>Ecdysozoa</taxon>
        <taxon>Nematoda</taxon>
        <taxon>Chromadorea</taxon>
        <taxon>Rhabditida</taxon>
        <taxon>Rhabditina</taxon>
        <taxon>Diplogasteromorpha</taxon>
        <taxon>Diplogasteroidea</taxon>
        <taxon>Neodiplogasteridae</taxon>
        <taxon>Pristionchus</taxon>
    </lineage>
</organism>
<dbReference type="AlphaFoldDB" id="A0A2A6B7F8"/>
<accession>A0A2A6B7F8</accession>
<gene>
    <name evidence="1" type="primary">WBGene00099670</name>
</gene>
<dbReference type="Proteomes" id="UP000005239">
    <property type="component" value="Unassembled WGS sequence"/>
</dbReference>
<dbReference type="Pfam" id="PF10321">
    <property type="entry name" value="7TM_GPCR_Srt"/>
    <property type="match status" value="1"/>
</dbReference>